<dbReference type="EMBL" id="JANIBC010000004">
    <property type="protein sequence ID" value="MCQ8185229.1"/>
    <property type="molecule type" value="Genomic_DNA"/>
</dbReference>
<dbReference type="Proteomes" id="UP001142610">
    <property type="component" value="Unassembled WGS sequence"/>
</dbReference>
<feature type="region of interest" description="Disordered" evidence="1">
    <location>
        <begin position="184"/>
        <end position="218"/>
    </location>
</feature>
<keyword evidence="4" id="KW-1185">Reference proteome</keyword>
<evidence type="ECO:0000313" key="3">
    <source>
        <dbReference type="EMBL" id="MCQ8185229.1"/>
    </source>
</evidence>
<name>A0A9X2L971_9PROT</name>
<evidence type="ECO:0000313" key="4">
    <source>
        <dbReference type="Proteomes" id="UP001142610"/>
    </source>
</evidence>
<feature type="chain" id="PRO_5040793909" evidence="2">
    <location>
        <begin position="27"/>
        <end position="253"/>
    </location>
</feature>
<comment type="caution">
    <text evidence="3">The sequence shown here is derived from an EMBL/GenBank/DDBJ whole genome shotgun (WGS) entry which is preliminary data.</text>
</comment>
<protein>
    <submittedName>
        <fullName evidence="3">Uncharacterized protein</fullName>
    </submittedName>
</protein>
<gene>
    <name evidence="3" type="ORF">NOG11_07470</name>
</gene>
<feature type="signal peptide" evidence="2">
    <location>
        <begin position="1"/>
        <end position="26"/>
    </location>
</feature>
<keyword evidence="2" id="KW-0732">Signal</keyword>
<sequence>MTMKTVLILACAAAMSLGAFSGSAEARHRDGGVDLVLRIGSGTIVPSLWYNNGYGYYHQRYHPRSRFRHGLQTRTRITRGGFVERIYISRGRIIDTEIVGRVDRYGNSRFFRNDRRFAGHRGRNLWYYNDWYDDSFRRSGRHSRDRWAYDDRRDRRRDRYDDRRDRRDDRWDRRDDRRDDRWDNRDDRRDDRRDSRRDRRDGEVRGRVMPSDDTLDRRLEGGRRGRAEILENEEDFRARNKGDGVTGRVVYPD</sequence>
<dbReference type="RefSeq" id="WP_256619097.1">
    <property type="nucleotide sequence ID" value="NZ_JANIBC010000004.1"/>
</dbReference>
<proteinExistence type="predicted"/>
<organism evidence="3 4">
    <name type="scientific">Parvularcula maris</name>
    <dbReference type="NCBI Taxonomy" id="2965077"/>
    <lineage>
        <taxon>Bacteria</taxon>
        <taxon>Pseudomonadati</taxon>
        <taxon>Pseudomonadota</taxon>
        <taxon>Alphaproteobacteria</taxon>
        <taxon>Parvularculales</taxon>
        <taxon>Parvularculaceae</taxon>
        <taxon>Parvularcula</taxon>
    </lineage>
</organism>
<reference evidence="3" key="1">
    <citation type="submission" date="2022-07" db="EMBL/GenBank/DDBJ databases">
        <title>Parvularcula maris sp. nov., an algicidal bacterium isolated from seawater.</title>
        <authorList>
            <person name="Li F."/>
        </authorList>
    </citation>
    <scope>NUCLEOTIDE SEQUENCE</scope>
    <source>
        <strain evidence="3">BGMRC 0090</strain>
    </source>
</reference>
<accession>A0A9X2L971</accession>
<evidence type="ECO:0000256" key="1">
    <source>
        <dbReference type="SAM" id="MobiDB-lite"/>
    </source>
</evidence>
<evidence type="ECO:0000256" key="2">
    <source>
        <dbReference type="SAM" id="SignalP"/>
    </source>
</evidence>
<dbReference type="AlphaFoldDB" id="A0A9X2L971"/>
<feature type="compositionally biased region" description="Basic and acidic residues" evidence="1">
    <location>
        <begin position="184"/>
        <end position="206"/>
    </location>
</feature>